<dbReference type="AlphaFoldDB" id="A0A6C0AFC1"/>
<evidence type="ECO:0000256" key="1">
    <source>
        <dbReference type="SAM" id="MobiDB-lite"/>
    </source>
</evidence>
<name>A0A6C0AFC1_9ZZZZ</name>
<organism evidence="2">
    <name type="scientific">viral metagenome</name>
    <dbReference type="NCBI Taxonomy" id="1070528"/>
    <lineage>
        <taxon>unclassified sequences</taxon>
        <taxon>metagenomes</taxon>
        <taxon>organismal metagenomes</taxon>
    </lineage>
</organism>
<dbReference type="EMBL" id="MN740594">
    <property type="protein sequence ID" value="QHS78140.1"/>
    <property type="molecule type" value="Genomic_DNA"/>
</dbReference>
<accession>A0A6C0AFC1</accession>
<proteinExistence type="predicted"/>
<protein>
    <submittedName>
        <fullName evidence="2">Uncharacterized protein</fullName>
    </submittedName>
</protein>
<feature type="region of interest" description="Disordered" evidence="1">
    <location>
        <begin position="1"/>
        <end position="35"/>
    </location>
</feature>
<feature type="compositionally biased region" description="Basic and acidic residues" evidence="1">
    <location>
        <begin position="11"/>
        <end position="35"/>
    </location>
</feature>
<reference evidence="2" key="1">
    <citation type="journal article" date="2020" name="Nature">
        <title>Giant virus diversity and host interactions through global metagenomics.</title>
        <authorList>
            <person name="Schulz F."/>
            <person name="Roux S."/>
            <person name="Paez-Espino D."/>
            <person name="Jungbluth S."/>
            <person name="Walsh D.A."/>
            <person name="Denef V.J."/>
            <person name="McMahon K.D."/>
            <person name="Konstantinidis K.T."/>
            <person name="Eloe-Fadrosh E.A."/>
            <person name="Kyrpides N.C."/>
            <person name="Woyke T."/>
        </authorList>
    </citation>
    <scope>NUCLEOTIDE SEQUENCE</scope>
    <source>
        <strain evidence="2">GVMAG-S-1021933-23</strain>
    </source>
</reference>
<sequence>MSNKFFSESSPRSDRSDSPSRRSDSPLRRPDSPCRRKVEKYYPDEAGRALEKRVKEDRCADLDRFEHMERQICELRKESRCFQDKMWRQVKCLEKAACEQKQFDKRTLFEIEAIRCRLEKLWERTLLTERATVGGLEVVQAQLEADRIRDARERVTRQEDVQYLADRLAGLEVSGTASTIAQNQAADAGQSPQSQMGLRSPGRVAAASALAPVGYPGYGVLPPPIIPGVALGPTELGFRGPCSPYGRFETGIGYPGSYCGPGRGCEVGPCAGPWANANQWGPEPWNNCGPRTWNDCGAGGNNWEDCGPRDGCRR</sequence>
<evidence type="ECO:0000313" key="2">
    <source>
        <dbReference type="EMBL" id="QHS78140.1"/>
    </source>
</evidence>